<dbReference type="PANTHER" id="PTHR20959:SF1">
    <property type="entry name" value="TRANSPORT AND GOLGI ORGANIZATION PROTEIN 6 HOMOLOG"/>
    <property type="match status" value="1"/>
</dbReference>
<dbReference type="HOGENOM" id="CLU_005991_0_0_1"/>
<dbReference type="EMBL" id="KL197709">
    <property type="protein sequence ID" value="KDQ64472.1"/>
    <property type="molecule type" value="Genomic_DNA"/>
</dbReference>
<dbReference type="Pfam" id="PF10363">
    <property type="entry name" value="RTP1_C1"/>
    <property type="match status" value="1"/>
</dbReference>
<evidence type="ECO:0000259" key="4">
    <source>
        <dbReference type="Pfam" id="PF10363"/>
    </source>
</evidence>
<dbReference type="InParanoid" id="A0A067QLU9"/>
<feature type="compositionally biased region" description="Polar residues" evidence="3">
    <location>
        <begin position="667"/>
        <end position="681"/>
    </location>
</feature>
<feature type="region of interest" description="Disordered" evidence="3">
    <location>
        <begin position="30"/>
        <end position="49"/>
    </location>
</feature>
<dbReference type="STRING" id="933084.A0A067QLU9"/>
<dbReference type="AlphaFoldDB" id="A0A067QLU9"/>
<dbReference type="InterPro" id="IPR016024">
    <property type="entry name" value="ARM-type_fold"/>
</dbReference>
<name>A0A067QLU9_9AGAM</name>
<accession>A0A067QLU9</accession>
<dbReference type="InterPro" id="IPR039600">
    <property type="entry name" value="TANGO6/Rtp1"/>
</dbReference>
<comment type="similarity">
    <text evidence="1">Belongs to the Tango6 family.</text>
</comment>
<evidence type="ECO:0000256" key="3">
    <source>
        <dbReference type="SAM" id="MobiDB-lite"/>
    </source>
</evidence>
<feature type="region of interest" description="Disordered" evidence="3">
    <location>
        <begin position="667"/>
        <end position="688"/>
    </location>
</feature>
<dbReference type="GO" id="GO:0009306">
    <property type="term" value="P:protein secretion"/>
    <property type="evidence" value="ECO:0007669"/>
    <property type="project" value="TreeGrafter"/>
</dbReference>
<feature type="region of interest" description="Disordered" evidence="3">
    <location>
        <begin position="887"/>
        <end position="911"/>
    </location>
</feature>
<keyword evidence="7" id="KW-1185">Reference proteome</keyword>
<evidence type="ECO:0000313" key="7">
    <source>
        <dbReference type="Proteomes" id="UP000027265"/>
    </source>
</evidence>
<evidence type="ECO:0000256" key="1">
    <source>
        <dbReference type="ARBA" id="ARBA00005724"/>
    </source>
</evidence>
<feature type="domain" description="RNA polymerase II assembly factor Rtp1 C-terminal" evidence="4">
    <location>
        <begin position="691"/>
        <end position="818"/>
    </location>
</feature>
<dbReference type="InterPro" id="IPR057407">
    <property type="entry name" value="HEAT_TANGO6"/>
</dbReference>
<feature type="domain" description="TANGO6 HEAT repeat" evidence="5">
    <location>
        <begin position="213"/>
        <end position="377"/>
    </location>
</feature>
<feature type="repeat" description="HEAT" evidence="2">
    <location>
        <begin position="736"/>
        <end position="778"/>
    </location>
</feature>
<protein>
    <submittedName>
        <fullName evidence="6">Uncharacterized protein</fullName>
    </submittedName>
</protein>
<dbReference type="SUPFAM" id="SSF48371">
    <property type="entry name" value="ARM repeat"/>
    <property type="match status" value="1"/>
</dbReference>
<dbReference type="InterPro" id="IPR021133">
    <property type="entry name" value="HEAT_type_2"/>
</dbReference>
<organism evidence="6 7">
    <name type="scientific">Jaapia argillacea MUCL 33604</name>
    <dbReference type="NCBI Taxonomy" id="933084"/>
    <lineage>
        <taxon>Eukaryota</taxon>
        <taxon>Fungi</taxon>
        <taxon>Dikarya</taxon>
        <taxon>Basidiomycota</taxon>
        <taxon>Agaricomycotina</taxon>
        <taxon>Agaricomycetes</taxon>
        <taxon>Agaricomycetidae</taxon>
        <taxon>Jaapiales</taxon>
        <taxon>Jaapiaceae</taxon>
        <taxon>Jaapia</taxon>
    </lineage>
</organism>
<feature type="compositionally biased region" description="Acidic residues" evidence="3">
    <location>
        <begin position="585"/>
        <end position="596"/>
    </location>
</feature>
<dbReference type="Gene3D" id="1.25.10.10">
    <property type="entry name" value="Leucine-rich Repeat Variant"/>
    <property type="match status" value="1"/>
</dbReference>
<dbReference type="PROSITE" id="PS50077">
    <property type="entry name" value="HEAT_REPEAT"/>
    <property type="match status" value="1"/>
</dbReference>
<dbReference type="InterPro" id="IPR011989">
    <property type="entry name" value="ARM-like"/>
</dbReference>
<dbReference type="Pfam" id="PF23565">
    <property type="entry name" value="ARM_TANGO6"/>
    <property type="match status" value="1"/>
</dbReference>
<dbReference type="OrthoDB" id="39591at2759"/>
<sequence length="975" mass="105655">MTLEDVQLETAKEALTLLERLQHLLTEGLADEHSHSQGGKSTTDDETSSLGARDLSQIRTLFSIVFKWGVDALLSKVAPVWSTKPSTRVPKIIDLTATPQDYGSLSAMATQVMALLFPSGISGALSQTYISVTLLNHHTSELLLVCLTLGWLPRALSSEVTPTLDGIRPLTMRILNTLPPDEVISTLGAVLSTKPTPPPHVRKTCSLFLGRQLMRPEGVKGLFSALFSAEVLSESDAPLEKLEHASRVLCAPPAGVKPEDYFQQIVPRIIDVLSPRNGSSPSSYIRAAAFCLSRMISPSRDFPYFVLVSQLSFQILHGPFLDTPAEGLQSDPDDSQPRLTPADALSTLVVLITNTDPSPTLISSILGPIVPSLYALLDHLEGRKTSDPEVKESIRGLLTTWGRVVSNAEIVDGFWSIILGEGGHWSVDVAGGVQRVASIEQPSNLALFTPEDIQRAEDDGELDIDANIFNLYPDPGRFTRLLSLLDRGEAASEIFTRLLDRYRELKTAKDKDPMQTLLYLQLILQMQSHLSSGISSNILGKPEQALPFVKHALETAVLTTAAPQATNRQRVGLRMEDLRIVAEMDDQADDSDDEETGSGAPLQDDEMTVTALNLLLAILESSPSLSARSAPILNEIFSLLESVTHSESETIRPLAREARMVMTVRLASTSTAQDSRRTSGTSEEEDARGTYQKALKLLQDPILPVRAHGLLLLRQLVSRPSPNQPAAVTSTTNSALLPAILDIFLQSAQDDDSYIFLNAVQGLSAMVEGFGKDVLRGLIDVYAKGSGDGPTNPLSQSELDTRLRVGEALEQVIRRCGDALPDYGGILVPALFQVFRARSLPTTLQTSALSLLGQCAKTSVLALLPFASDLCSGVIDLLQLENVPMAPPAKSADEESGSSGPSSMDAQPTSTYSKFPPFRRAALHFFTLFLRASLVQRAKVTLGYVAASDQDDVVRVMAREANEDLGDLERLIVGL</sequence>
<evidence type="ECO:0000256" key="2">
    <source>
        <dbReference type="PROSITE-ProRule" id="PRU00103"/>
    </source>
</evidence>
<feature type="compositionally biased region" description="Polar residues" evidence="3">
    <location>
        <begin position="897"/>
        <end position="911"/>
    </location>
</feature>
<dbReference type="Proteomes" id="UP000027265">
    <property type="component" value="Unassembled WGS sequence"/>
</dbReference>
<gene>
    <name evidence="6" type="ORF">JAAARDRAFT_116363</name>
</gene>
<feature type="region of interest" description="Disordered" evidence="3">
    <location>
        <begin position="585"/>
        <end position="604"/>
    </location>
</feature>
<evidence type="ECO:0000259" key="5">
    <source>
        <dbReference type="Pfam" id="PF23565"/>
    </source>
</evidence>
<evidence type="ECO:0000313" key="6">
    <source>
        <dbReference type="EMBL" id="KDQ64472.1"/>
    </source>
</evidence>
<proteinExistence type="inferred from homology"/>
<reference evidence="7" key="1">
    <citation type="journal article" date="2014" name="Proc. Natl. Acad. Sci. U.S.A.">
        <title>Extensive sampling of basidiomycete genomes demonstrates inadequacy of the white-rot/brown-rot paradigm for wood decay fungi.</title>
        <authorList>
            <person name="Riley R."/>
            <person name="Salamov A.A."/>
            <person name="Brown D.W."/>
            <person name="Nagy L.G."/>
            <person name="Floudas D."/>
            <person name="Held B.W."/>
            <person name="Levasseur A."/>
            <person name="Lombard V."/>
            <person name="Morin E."/>
            <person name="Otillar R."/>
            <person name="Lindquist E.A."/>
            <person name="Sun H."/>
            <person name="LaButti K.M."/>
            <person name="Schmutz J."/>
            <person name="Jabbour D."/>
            <person name="Luo H."/>
            <person name="Baker S.E."/>
            <person name="Pisabarro A.G."/>
            <person name="Walton J.D."/>
            <person name="Blanchette R.A."/>
            <person name="Henrissat B."/>
            <person name="Martin F."/>
            <person name="Cullen D."/>
            <person name="Hibbett D.S."/>
            <person name="Grigoriev I.V."/>
        </authorList>
    </citation>
    <scope>NUCLEOTIDE SEQUENCE [LARGE SCALE GENOMIC DNA]</scope>
    <source>
        <strain evidence="7">MUCL 33604</strain>
    </source>
</reference>
<dbReference type="InterPro" id="IPR019451">
    <property type="entry name" value="Rtp1_C1"/>
</dbReference>
<dbReference type="PANTHER" id="PTHR20959">
    <property type="entry name" value="TRANSPORT AND GOLGI ORGANIZATION PROTEIN 6 FAMILY MEMBER"/>
    <property type="match status" value="1"/>
</dbReference>